<keyword evidence="3" id="KW-0238">DNA-binding</keyword>
<dbReference type="PANTHER" id="PTHR31845">
    <property type="entry name" value="FINGER DOMAIN PROTEIN, PUTATIVE-RELATED"/>
    <property type="match status" value="1"/>
</dbReference>
<feature type="compositionally biased region" description="Low complexity" evidence="6">
    <location>
        <begin position="920"/>
        <end position="937"/>
    </location>
</feature>
<proteinExistence type="predicted"/>
<sequence length="1091" mass="123891">MSSVDNNSNNTITPDSFHNNTNNNNNGNQDNINSDNKTPTNITKKRVRKLACIECRQQKTKCDLDTWADGVKKCSRCLKKNKECILQEDFKRTYKRKKSKLLEEKLLDIAKDIMDINDGSYLKHNELNGSDKQQLIIQKLYNERDSIMKLLSNTEKNPSIEPSPIVAIPQANKNACITSENEMRANNGEPLNTSDVLNYDIISIKSQKLESFLDNMSIKTLGNVTLQPEMIKELYLEFVNNYHIFLPIVDISKDPEIIYNLSPSLFWVIILIAMRRLKRYHQPLNEPVPANNKKISELNIHPNSPMKNLSVLVKNIMAEITMQPIIKYYFMDEELNSREAKFEPILNVSSVYSVQGFLLYSFWPSSSSSLSCDTSWNTIGSAMMQSIRLGLNSAQHSVEYKTNNLQFITDQIKTWVANNALSQYIAATFGFPSYISLDYAILNNCELSIYGDSSKIIVLNKPLKQMLHIMKFQNTCIKTLNSNVVDPLGRISEEEKYPLLLKLQQDLNGLEIKMKQDSEIDDIRKFFILTTKISLLSNYFINSNHKKTSNTTNNSEGEEPDIDGIEKDNQENNNNDINVKNQAKDELADEEQRFTSKFLKDYSVETADIKTKLGLTNLNNTCIELIQHCHKMNQKRPDVIRYLPGVFVLNIWQAASIICKLSFSSLQTNIDLKKCKRTYDIAVKLTQGCSLIKFDLPYRSSRIMKSIWYIFENLYTEWLKKHPQDEFNLNLNIQNRLSASVFFDCLYVLKEHSGLKKKQLMMKKELLQQKQATNGNGTNNNNNNNNKNNNNNTANNNNGTGNNTDKINARKIIATIPLDPEPITAPVTQSEISSPYSTSPDNNSATKSPRVELNVNKKEILDLKSILNKTSPPINNPKHNMHIPSISRSGSPFPLLVNKNLVNLDRDINATTRSSYLREQTQQQQPQASPANTNTNSNNDILHSILDQQQQQQLFYAKSPHLINMNSVNMHIGQNSIVMSPKNIGTNSPATHMLFQSLAADTNGNNMIATPQPIQKFNEIEMFEEINKIPTINTASNSNTGGSSILATVSNKDESESVASSSNNNNVFLDNELLWDDVDMLMNEFAFNPTV</sequence>
<feature type="domain" description="Zn(2)-C6 fungal-type" evidence="7">
    <location>
        <begin position="51"/>
        <end position="86"/>
    </location>
</feature>
<dbReference type="GO" id="GO:0000981">
    <property type="term" value="F:DNA-binding transcription factor activity, RNA polymerase II-specific"/>
    <property type="evidence" value="ECO:0007669"/>
    <property type="project" value="InterPro"/>
</dbReference>
<dbReference type="SMART" id="SM00066">
    <property type="entry name" value="GAL4"/>
    <property type="match status" value="1"/>
</dbReference>
<comment type="caution">
    <text evidence="8">The sequence shown here is derived from an EMBL/GenBank/DDBJ whole genome shotgun (WGS) entry which is preliminary data.</text>
</comment>
<evidence type="ECO:0000256" key="2">
    <source>
        <dbReference type="ARBA" id="ARBA00023015"/>
    </source>
</evidence>
<reference evidence="9" key="1">
    <citation type="journal article" date="2016" name="Proc. Natl. Acad. Sci. U.S.A.">
        <title>Comparative genomics of biotechnologically important yeasts.</title>
        <authorList>
            <person name="Riley R."/>
            <person name="Haridas S."/>
            <person name="Wolfe K.H."/>
            <person name="Lopes M.R."/>
            <person name="Hittinger C.T."/>
            <person name="Goeker M."/>
            <person name="Salamov A.A."/>
            <person name="Wisecaver J.H."/>
            <person name="Long T.M."/>
            <person name="Calvey C.H."/>
            <person name="Aerts A.L."/>
            <person name="Barry K.W."/>
            <person name="Choi C."/>
            <person name="Clum A."/>
            <person name="Coughlan A.Y."/>
            <person name="Deshpande S."/>
            <person name="Douglass A.P."/>
            <person name="Hanson S.J."/>
            <person name="Klenk H.-P."/>
            <person name="LaButti K.M."/>
            <person name="Lapidus A."/>
            <person name="Lindquist E.A."/>
            <person name="Lipzen A.M."/>
            <person name="Meier-Kolthoff J.P."/>
            <person name="Ohm R.A."/>
            <person name="Otillar R.P."/>
            <person name="Pangilinan J.L."/>
            <person name="Peng Y."/>
            <person name="Rokas A."/>
            <person name="Rosa C.A."/>
            <person name="Scheuner C."/>
            <person name="Sibirny A.A."/>
            <person name="Slot J.C."/>
            <person name="Stielow J.B."/>
            <person name="Sun H."/>
            <person name="Kurtzman C.P."/>
            <person name="Blackwell M."/>
            <person name="Grigoriev I.V."/>
            <person name="Jeffries T.W."/>
        </authorList>
    </citation>
    <scope>NUCLEOTIDE SEQUENCE [LARGE SCALE GENOMIC DNA]</scope>
    <source>
        <strain evidence="9">NRRL Y-1626</strain>
    </source>
</reference>
<evidence type="ECO:0000313" key="8">
    <source>
        <dbReference type="EMBL" id="OBA28185.1"/>
    </source>
</evidence>
<evidence type="ECO:0000256" key="4">
    <source>
        <dbReference type="ARBA" id="ARBA00023163"/>
    </source>
</evidence>
<feature type="compositionally biased region" description="Polar residues" evidence="6">
    <location>
        <begin position="1"/>
        <end position="18"/>
    </location>
</feature>
<comment type="subcellular location">
    <subcellularLocation>
        <location evidence="1">Nucleus</location>
    </subcellularLocation>
</comment>
<dbReference type="InterPro" id="IPR001138">
    <property type="entry name" value="Zn2Cys6_DnaBD"/>
</dbReference>
<evidence type="ECO:0000256" key="3">
    <source>
        <dbReference type="ARBA" id="ARBA00023125"/>
    </source>
</evidence>
<dbReference type="AlphaFoldDB" id="A0A1B7THS1"/>
<dbReference type="PROSITE" id="PS50048">
    <property type="entry name" value="ZN2_CY6_FUNGAL_2"/>
    <property type="match status" value="1"/>
</dbReference>
<feature type="region of interest" description="Disordered" evidence="6">
    <location>
        <begin position="820"/>
        <end position="849"/>
    </location>
</feature>
<name>A0A1B7THS1_9ASCO</name>
<dbReference type="OrthoDB" id="2341546at2759"/>
<dbReference type="PANTHER" id="PTHR31845:SF21">
    <property type="entry name" value="REGULATORY PROTEIN LEU3"/>
    <property type="match status" value="1"/>
</dbReference>
<keyword evidence="2" id="KW-0805">Transcription regulation</keyword>
<dbReference type="Proteomes" id="UP000092321">
    <property type="component" value="Unassembled WGS sequence"/>
</dbReference>
<dbReference type="Pfam" id="PF00172">
    <property type="entry name" value="Zn_clus"/>
    <property type="match status" value="1"/>
</dbReference>
<keyword evidence="9" id="KW-1185">Reference proteome</keyword>
<organism evidence="8 9">
    <name type="scientific">Hanseniaspora valbyensis NRRL Y-1626</name>
    <dbReference type="NCBI Taxonomy" id="766949"/>
    <lineage>
        <taxon>Eukaryota</taxon>
        <taxon>Fungi</taxon>
        <taxon>Dikarya</taxon>
        <taxon>Ascomycota</taxon>
        <taxon>Saccharomycotina</taxon>
        <taxon>Saccharomycetes</taxon>
        <taxon>Saccharomycodales</taxon>
        <taxon>Saccharomycodaceae</taxon>
        <taxon>Hanseniaspora</taxon>
    </lineage>
</organism>
<feature type="region of interest" description="Disordered" evidence="6">
    <location>
        <begin position="916"/>
        <end position="937"/>
    </location>
</feature>
<evidence type="ECO:0000256" key="5">
    <source>
        <dbReference type="ARBA" id="ARBA00023242"/>
    </source>
</evidence>
<evidence type="ECO:0000259" key="7">
    <source>
        <dbReference type="PROSITE" id="PS50048"/>
    </source>
</evidence>
<dbReference type="Gene3D" id="4.10.240.10">
    <property type="entry name" value="Zn(2)-C6 fungal-type DNA-binding domain"/>
    <property type="match status" value="1"/>
</dbReference>
<feature type="compositionally biased region" description="Low complexity" evidence="6">
    <location>
        <begin position="19"/>
        <end position="36"/>
    </location>
</feature>
<feature type="region of interest" description="Disordered" evidence="6">
    <location>
        <begin position="1"/>
        <end position="40"/>
    </location>
</feature>
<feature type="compositionally biased region" description="Polar residues" evidence="6">
    <location>
        <begin position="826"/>
        <end position="847"/>
    </location>
</feature>
<dbReference type="SUPFAM" id="SSF57701">
    <property type="entry name" value="Zn2/Cys6 DNA-binding domain"/>
    <property type="match status" value="1"/>
</dbReference>
<feature type="region of interest" description="Disordered" evidence="6">
    <location>
        <begin position="546"/>
        <end position="585"/>
    </location>
</feature>
<evidence type="ECO:0000256" key="6">
    <source>
        <dbReference type="SAM" id="MobiDB-lite"/>
    </source>
</evidence>
<feature type="region of interest" description="Disordered" evidence="6">
    <location>
        <begin position="772"/>
        <end position="805"/>
    </location>
</feature>
<feature type="compositionally biased region" description="Low complexity" evidence="6">
    <location>
        <begin position="571"/>
        <end position="581"/>
    </location>
</feature>
<protein>
    <recommendedName>
        <fullName evidence="7">Zn(2)-C6 fungal-type domain-containing protein</fullName>
    </recommendedName>
</protein>
<feature type="compositionally biased region" description="Low complexity" evidence="6">
    <location>
        <begin position="772"/>
        <end position="804"/>
    </location>
</feature>
<dbReference type="InterPro" id="IPR036864">
    <property type="entry name" value="Zn2-C6_fun-type_DNA-bd_sf"/>
</dbReference>
<evidence type="ECO:0000313" key="9">
    <source>
        <dbReference type="Proteomes" id="UP000092321"/>
    </source>
</evidence>
<keyword evidence="5" id="KW-0539">Nucleus</keyword>
<dbReference type="EMBL" id="LXPE01000004">
    <property type="protein sequence ID" value="OBA28185.1"/>
    <property type="molecule type" value="Genomic_DNA"/>
</dbReference>
<evidence type="ECO:0000256" key="1">
    <source>
        <dbReference type="ARBA" id="ARBA00004123"/>
    </source>
</evidence>
<gene>
    <name evidence="8" type="ORF">HANVADRAFT_51521</name>
</gene>
<dbReference type="PROSITE" id="PS00463">
    <property type="entry name" value="ZN2_CY6_FUNGAL_1"/>
    <property type="match status" value="1"/>
</dbReference>
<dbReference type="InterPro" id="IPR051089">
    <property type="entry name" value="prtT"/>
</dbReference>
<accession>A0A1B7THS1</accession>
<keyword evidence="4" id="KW-0804">Transcription</keyword>
<dbReference type="GO" id="GO:0000976">
    <property type="term" value="F:transcription cis-regulatory region binding"/>
    <property type="evidence" value="ECO:0007669"/>
    <property type="project" value="TreeGrafter"/>
</dbReference>
<dbReference type="GO" id="GO:0005634">
    <property type="term" value="C:nucleus"/>
    <property type="evidence" value="ECO:0007669"/>
    <property type="project" value="UniProtKB-SubCell"/>
</dbReference>
<dbReference type="GO" id="GO:0008270">
    <property type="term" value="F:zinc ion binding"/>
    <property type="evidence" value="ECO:0007669"/>
    <property type="project" value="InterPro"/>
</dbReference>
<dbReference type="CDD" id="cd00067">
    <property type="entry name" value="GAL4"/>
    <property type="match status" value="1"/>
</dbReference>